<dbReference type="AlphaFoldDB" id="A0A0E0M6H8"/>
<protein>
    <submittedName>
        <fullName evidence="2">Uncharacterized protein</fullName>
    </submittedName>
</protein>
<dbReference type="Gramene" id="OPUNC10G05080.1">
    <property type="protein sequence ID" value="OPUNC10G05080.1"/>
    <property type="gene ID" value="OPUNC10G05080"/>
</dbReference>
<feature type="region of interest" description="Disordered" evidence="1">
    <location>
        <begin position="104"/>
        <end position="194"/>
    </location>
</feature>
<reference evidence="2" key="1">
    <citation type="submission" date="2015-04" db="UniProtKB">
        <authorList>
            <consortium name="EnsemblPlants"/>
        </authorList>
    </citation>
    <scope>IDENTIFICATION</scope>
</reference>
<accession>A0A0E0M6H8</accession>
<evidence type="ECO:0000313" key="3">
    <source>
        <dbReference type="Proteomes" id="UP000026962"/>
    </source>
</evidence>
<keyword evidence="3" id="KW-1185">Reference proteome</keyword>
<organism evidence="2">
    <name type="scientific">Oryza punctata</name>
    <name type="common">Red rice</name>
    <dbReference type="NCBI Taxonomy" id="4537"/>
    <lineage>
        <taxon>Eukaryota</taxon>
        <taxon>Viridiplantae</taxon>
        <taxon>Streptophyta</taxon>
        <taxon>Embryophyta</taxon>
        <taxon>Tracheophyta</taxon>
        <taxon>Spermatophyta</taxon>
        <taxon>Magnoliopsida</taxon>
        <taxon>Liliopsida</taxon>
        <taxon>Poales</taxon>
        <taxon>Poaceae</taxon>
        <taxon>BOP clade</taxon>
        <taxon>Oryzoideae</taxon>
        <taxon>Oryzeae</taxon>
        <taxon>Oryzinae</taxon>
        <taxon>Oryza</taxon>
    </lineage>
</organism>
<reference evidence="2" key="2">
    <citation type="submission" date="2018-05" db="EMBL/GenBank/DDBJ databases">
        <title>OpunRS2 (Oryza punctata Reference Sequence Version 2).</title>
        <authorList>
            <person name="Zhang J."/>
            <person name="Kudrna D."/>
            <person name="Lee S."/>
            <person name="Talag J."/>
            <person name="Welchert J."/>
            <person name="Wing R.A."/>
        </authorList>
    </citation>
    <scope>NUCLEOTIDE SEQUENCE [LARGE SCALE GENOMIC DNA]</scope>
</reference>
<dbReference type="Proteomes" id="UP000026962">
    <property type="component" value="Chromosome 10"/>
</dbReference>
<feature type="region of interest" description="Disordered" evidence="1">
    <location>
        <begin position="40"/>
        <end position="91"/>
    </location>
</feature>
<sequence>MDEGHAGLSPMTIKSLRTSNSARAKALSLQLHQNTNTLAPHRASNHSKISTTTGPPCCKPQESTGEVKVPPTTNLSNHLHRQTPSPHPLKGSMIEIWNIPDIRGEEHQGEGGGLANRKRNKKMKTEVPKMTLSSMSTTRTKGEKDSSHQGSPDFEGMTKRKTKASKLHNNPSLHFLPPSTTFNFTTRTERGELG</sequence>
<evidence type="ECO:0000256" key="1">
    <source>
        <dbReference type="SAM" id="MobiDB-lite"/>
    </source>
</evidence>
<dbReference type="EnsemblPlants" id="OPUNC10G05080.1">
    <property type="protein sequence ID" value="OPUNC10G05080.1"/>
    <property type="gene ID" value="OPUNC10G05080"/>
</dbReference>
<dbReference type="HOGENOM" id="CLU_1404498_0_0_1"/>
<proteinExistence type="predicted"/>
<name>A0A0E0M6H8_ORYPU</name>
<evidence type="ECO:0000313" key="2">
    <source>
        <dbReference type="EnsemblPlants" id="OPUNC10G05080.1"/>
    </source>
</evidence>
<feature type="compositionally biased region" description="Polar residues" evidence="1">
    <location>
        <begin position="167"/>
        <end position="186"/>
    </location>
</feature>